<keyword evidence="3" id="KW-1185">Reference proteome</keyword>
<keyword evidence="1" id="KW-0472">Membrane</keyword>
<comment type="caution">
    <text evidence="2">The sequence shown here is derived from an EMBL/GenBank/DDBJ whole genome shotgun (WGS) entry which is preliminary data.</text>
</comment>
<name>A0A7X6KY25_9CELL</name>
<dbReference type="RefSeq" id="WP_168631396.1">
    <property type="nucleotide sequence ID" value="NZ_BONL01000024.1"/>
</dbReference>
<dbReference type="AlphaFoldDB" id="A0A7X6KY25"/>
<feature type="transmembrane region" description="Helical" evidence="1">
    <location>
        <begin position="80"/>
        <end position="103"/>
    </location>
</feature>
<keyword evidence="1" id="KW-0812">Transmembrane</keyword>
<dbReference type="Proteomes" id="UP000581206">
    <property type="component" value="Unassembled WGS sequence"/>
</dbReference>
<protein>
    <submittedName>
        <fullName evidence="2">Uncharacterized protein</fullName>
    </submittedName>
</protein>
<reference evidence="2 3" key="1">
    <citation type="submission" date="2020-04" db="EMBL/GenBank/DDBJ databases">
        <title>MicrobeNet Type strains.</title>
        <authorList>
            <person name="Nicholson A.C."/>
        </authorList>
    </citation>
    <scope>NUCLEOTIDE SEQUENCE [LARGE SCALE GENOMIC DNA]</scope>
    <source>
        <strain evidence="2 3">ATCC BAA-788</strain>
    </source>
</reference>
<sequence>MSTLLTIFYRALRRGEGGSGKQTAIAVIDRAWGPSPDPDVRESMAVALSQFLTFAGAALGTAVGLPCIALAAAVDHALGVRLLALALSVSALPLLGLSLVWALRAVRGTRSIRAWRRAETGPFVPDPASQPRDIDLALAAIPWAALSALIWAIVL</sequence>
<keyword evidence="1" id="KW-1133">Transmembrane helix</keyword>
<evidence type="ECO:0000313" key="2">
    <source>
        <dbReference type="EMBL" id="NKY24268.1"/>
    </source>
</evidence>
<proteinExistence type="predicted"/>
<accession>A0A7X6KY25</accession>
<feature type="transmembrane region" description="Helical" evidence="1">
    <location>
        <begin position="136"/>
        <end position="154"/>
    </location>
</feature>
<evidence type="ECO:0000256" key="1">
    <source>
        <dbReference type="SAM" id="Phobius"/>
    </source>
</evidence>
<evidence type="ECO:0000313" key="3">
    <source>
        <dbReference type="Proteomes" id="UP000581206"/>
    </source>
</evidence>
<organism evidence="2 3">
    <name type="scientific">Cellulomonas denverensis</name>
    <dbReference type="NCBI Taxonomy" id="264297"/>
    <lineage>
        <taxon>Bacteria</taxon>
        <taxon>Bacillati</taxon>
        <taxon>Actinomycetota</taxon>
        <taxon>Actinomycetes</taxon>
        <taxon>Micrococcales</taxon>
        <taxon>Cellulomonadaceae</taxon>
        <taxon>Cellulomonas</taxon>
    </lineage>
</organism>
<feature type="transmembrane region" description="Helical" evidence="1">
    <location>
        <begin position="51"/>
        <end position="74"/>
    </location>
</feature>
<gene>
    <name evidence="2" type="ORF">HGA03_16485</name>
</gene>
<dbReference type="EMBL" id="JAAXOX010000013">
    <property type="protein sequence ID" value="NKY24268.1"/>
    <property type="molecule type" value="Genomic_DNA"/>
</dbReference>